<dbReference type="CDD" id="cd10280">
    <property type="entry name" value="PQQ_mGDH"/>
    <property type="match status" value="1"/>
</dbReference>
<dbReference type="Gene3D" id="2.140.10.10">
    <property type="entry name" value="Quinoprotein alcohol dehydrogenase-like superfamily"/>
    <property type="match status" value="1"/>
</dbReference>
<evidence type="ECO:0000256" key="2">
    <source>
        <dbReference type="ARBA" id="ARBA00008156"/>
    </source>
</evidence>
<dbReference type="InterPro" id="IPR002372">
    <property type="entry name" value="PQQ_rpt_dom"/>
</dbReference>
<keyword evidence="7" id="KW-1185">Reference proteome</keyword>
<comment type="similarity">
    <text evidence="2">Belongs to the bacterial PQQ dehydrogenase family.</text>
</comment>
<dbReference type="AlphaFoldDB" id="A0A941HV97"/>
<keyword evidence="4" id="KW-0732">Signal</keyword>
<comment type="caution">
    <text evidence="6">The sequence shown here is derived from an EMBL/GenBank/DDBJ whole genome shotgun (WGS) entry which is preliminary data.</text>
</comment>
<evidence type="ECO:0000259" key="5">
    <source>
        <dbReference type="Pfam" id="PF01011"/>
    </source>
</evidence>
<evidence type="ECO:0000313" key="7">
    <source>
        <dbReference type="Proteomes" id="UP000622580"/>
    </source>
</evidence>
<comment type="cofactor">
    <cofactor evidence="1">
        <name>pyrroloquinoline quinone</name>
        <dbReference type="ChEBI" id="CHEBI:58442"/>
    </cofactor>
</comment>
<evidence type="ECO:0000256" key="4">
    <source>
        <dbReference type="SAM" id="SignalP"/>
    </source>
</evidence>
<feature type="chain" id="PRO_5037648078" evidence="4">
    <location>
        <begin position="24"/>
        <end position="638"/>
    </location>
</feature>
<dbReference type="PANTHER" id="PTHR32303">
    <property type="entry name" value="QUINOPROTEIN ALCOHOL DEHYDROGENASE (CYTOCHROME C)"/>
    <property type="match status" value="1"/>
</dbReference>
<name>A0A941HV97_9CAUL</name>
<dbReference type="PANTHER" id="PTHR32303:SF4">
    <property type="entry name" value="QUINOPROTEIN GLUCOSE DEHYDROGENASE"/>
    <property type="match status" value="1"/>
</dbReference>
<sequence>MTRHALPLIAAASLAACSAPRVAPAPDAGWSHYGGDAGGQRYSTAAQITPQNVKRLKPVWTFSTGDMTTKGGAMRRAAFEVTPILAAGRLYLCSPFNEASSIDPATGKSLWRFDPKLKTDIGYPNDYNCRGLAYWKNPTAPANAPCAERIFMNTNDRRLFALDAATGRACAGFGMEGWVAAIPGVRLTRPGGAQITSPPVVTRGLVIVGSSIDDNQKVDETSGAVHAFDAVTGVLKWTFDPLDSVRPAVRAGAANVWAPMSVDEARGLVFLPTSSASPDFYGAARPGDGGHANSVVALKAATGELAWGFQTTHHDVWDYDLPAQPTLASVTYQGVTSPAVIQTTKQGLLFTLNRDTGAPVIPVVERPTPQGGAIGESLSPTQPFPLAPKSLAPNKIRPEDAFGLTPWDRAACRKLLEGARNEGLYTPPTTQGTIIYPFTGGGSNWGGIAFDPGRQIVYANTSSALHKVTLIPAGDVKAASAAQPDVEIGPNEGARYGMKRELLRSPLGLPCNPPPWGELSAIDMHDGRVLWRVPLGTTRDLAPGSQLFMKGTGTPNFGGPIVTGGGIVFIGAAMDNYLRAFDARTGQELWKGRLPAGGQATPMTYVWKGRQYVVIAAGGHSKSDTKRGDQVVAFALPN</sequence>
<dbReference type="Pfam" id="PF01011">
    <property type="entry name" value="PQQ"/>
    <property type="match status" value="1"/>
</dbReference>
<dbReference type="InterPro" id="IPR018391">
    <property type="entry name" value="PQQ_b-propeller_rpt"/>
</dbReference>
<dbReference type="Proteomes" id="UP000622580">
    <property type="component" value="Unassembled WGS sequence"/>
</dbReference>
<reference evidence="6" key="1">
    <citation type="submission" date="2021-04" db="EMBL/GenBank/DDBJ databases">
        <title>Draft genome assembly of strain Phenylobacterium sp. 20VBR1 using MiniION and Illumina platforms.</title>
        <authorList>
            <person name="Thomas F.A."/>
            <person name="Krishnan K.P."/>
            <person name="Sinha R.K."/>
        </authorList>
    </citation>
    <scope>NUCLEOTIDE SEQUENCE</scope>
    <source>
        <strain evidence="6">20VBR1</strain>
    </source>
</reference>
<dbReference type="RefSeq" id="WP_215337513.1">
    <property type="nucleotide sequence ID" value="NZ_JAGSGD010000001.1"/>
</dbReference>
<evidence type="ECO:0000256" key="1">
    <source>
        <dbReference type="ARBA" id="ARBA00001931"/>
    </source>
</evidence>
<keyword evidence="3" id="KW-0560">Oxidoreductase</keyword>
<proteinExistence type="inferred from homology"/>
<dbReference type="PROSITE" id="PS51257">
    <property type="entry name" value="PROKAR_LIPOPROTEIN"/>
    <property type="match status" value="1"/>
</dbReference>
<dbReference type="SUPFAM" id="SSF50998">
    <property type="entry name" value="Quinoprotein alcohol dehydrogenase-like"/>
    <property type="match status" value="1"/>
</dbReference>
<dbReference type="GO" id="GO:0048038">
    <property type="term" value="F:quinone binding"/>
    <property type="evidence" value="ECO:0007669"/>
    <property type="project" value="InterPro"/>
</dbReference>
<evidence type="ECO:0000313" key="6">
    <source>
        <dbReference type="EMBL" id="MBR7617912.1"/>
    </source>
</evidence>
<feature type="domain" description="Pyrrolo-quinoline quinone repeat" evidence="5">
    <location>
        <begin position="30"/>
        <end position="613"/>
    </location>
</feature>
<accession>A0A941HV97</accession>
<dbReference type="InterPro" id="IPR011047">
    <property type="entry name" value="Quinoprotein_ADH-like_sf"/>
</dbReference>
<protein>
    <submittedName>
        <fullName evidence="6">Pyrroloquinoline quinone-dependent dehydrogenase</fullName>
    </submittedName>
</protein>
<dbReference type="SMART" id="SM00564">
    <property type="entry name" value="PQQ"/>
    <property type="match status" value="5"/>
</dbReference>
<organism evidence="6 7">
    <name type="scientific">Phenylobacterium glaciei</name>
    <dbReference type="NCBI Taxonomy" id="2803784"/>
    <lineage>
        <taxon>Bacteria</taxon>
        <taxon>Pseudomonadati</taxon>
        <taxon>Pseudomonadota</taxon>
        <taxon>Alphaproteobacteria</taxon>
        <taxon>Caulobacterales</taxon>
        <taxon>Caulobacteraceae</taxon>
        <taxon>Phenylobacterium</taxon>
    </lineage>
</organism>
<dbReference type="GO" id="GO:0008876">
    <property type="term" value="F:quinoprotein glucose dehydrogenase activity"/>
    <property type="evidence" value="ECO:0007669"/>
    <property type="project" value="TreeGrafter"/>
</dbReference>
<dbReference type="InterPro" id="IPR017511">
    <property type="entry name" value="PQQ_mDH"/>
</dbReference>
<dbReference type="EMBL" id="JAGSGD010000001">
    <property type="protein sequence ID" value="MBR7617912.1"/>
    <property type="molecule type" value="Genomic_DNA"/>
</dbReference>
<feature type="signal peptide" evidence="4">
    <location>
        <begin position="1"/>
        <end position="23"/>
    </location>
</feature>
<dbReference type="GO" id="GO:0016020">
    <property type="term" value="C:membrane"/>
    <property type="evidence" value="ECO:0007669"/>
    <property type="project" value="InterPro"/>
</dbReference>
<gene>
    <name evidence="6" type="ORF">JKL49_00805</name>
</gene>
<evidence type="ECO:0000256" key="3">
    <source>
        <dbReference type="ARBA" id="ARBA00023002"/>
    </source>
</evidence>